<keyword evidence="3" id="KW-1185">Reference proteome</keyword>
<dbReference type="Pfam" id="PF00646">
    <property type="entry name" value="F-box"/>
    <property type="match status" value="1"/>
</dbReference>
<accession>A0AAX4P8Z8</accession>
<dbReference type="SUPFAM" id="SSF81383">
    <property type="entry name" value="F-box domain"/>
    <property type="match status" value="1"/>
</dbReference>
<organism evidence="2 3">
    <name type="scientific">Chloropicon roscoffensis</name>
    <dbReference type="NCBI Taxonomy" id="1461544"/>
    <lineage>
        <taxon>Eukaryota</taxon>
        <taxon>Viridiplantae</taxon>
        <taxon>Chlorophyta</taxon>
        <taxon>Chloropicophyceae</taxon>
        <taxon>Chloropicales</taxon>
        <taxon>Chloropicaceae</taxon>
        <taxon>Chloropicon</taxon>
    </lineage>
</organism>
<reference evidence="2 3" key="1">
    <citation type="submission" date="2024-03" db="EMBL/GenBank/DDBJ databases">
        <title>Complete genome sequence of the green alga Chloropicon roscoffensis RCC1871.</title>
        <authorList>
            <person name="Lemieux C."/>
            <person name="Pombert J.-F."/>
            <person name="Otis C."/>
            <person name="Turmel M."/>
        </authorList>
    </citation>
    <scope>NUCLEOTIDE SEQUENCE [LARGE SCALE GENOMIC DNA]</scope>
    <source>
        <strain evidence="2 3">RCC1871</strain>
    </source>
</reference>
<feature type="domain" description="F-box" evidence="1">
    <location>
        <begin position="10"/>
        <end position="44"/>
    </location>
</feature>
<dbReference type="Proteomes" id="UP001472866">
    <property type="component" value="Chromosome 06"/>
</dbReference>
<name>A0AAX4P8Z8_9CHLO</name>
<dbReference type="CDD" id="cd09917">
    <property type="entry name" value="F-box_SF"/>
    <property type="match status" value="1"/>
</dbReference>
<dbReference type="EMBL" id="CP151506">
    <property type="protein sequence ID" value="WZN62699.1"/>
    <property type="molecule type" value="Genomic_DNA"/>
</dbReference>
<dbReference type="InterPro" id="IPR001810">
    <property type="entry name" value="F-box_dom"/>
</dbReference>
<proteinExistence type="predicted"/>
<dbReference type="InterPro" id="IPR036047">
    <property type="entry name" value="F-box-like_dom_sf"/>
</dbReference>
<sequence>MQGDKRSVEWSKLTDRALRRIAEKVDHYDHLAFALVCRRFREALGRVANQNVRTDLRRESLVEVRPSFSTRWYRWAYETVGQRDEECGALLARVAAFQGNKEALGYLAENVG</sequence>
<evidence type="ECO:0000313" key="3">
    <source>
        <dbReference type="Proteomes" id="UP001472866"/>
    </source>
</evidence>
<protein>
    <submittedName>
        <fullName evidence="2">F-box domain-containing protein</fullName>
    </submittedName>
</protein>
<dbReference type="AlphaFoldDB" id="A0AAX4P8Z8"/>
<evidence type="ECO:0000313" key="2">
    <source>
        <dbReference type="EMBL" id="WZN62699.1"/>
    </source>
</evidence>
<dbReference type="Gene3D" id="1.20.1280.50">
    <property type="match status" value="1"/>
</dbReference>
<gene>
    <name evidence="2" type="ORF">HKI87_06g42410</name>
</gene>
<evidence type="ECO:0000259" key="1">
    <source>
        <dbReference type="Pfam" id="PF00646"/>
    </source>
</evidence>